<dbReference type="Proteomes" id="UP001057375">
    <property type="component" value="Unassembled WGS sequence"/>
</dbReference>
<organism evidence="1 2">
    <name type="scientific">Aduncisulcus paluster</name>
    <dbReference type="NCBI Taxonomy" id="2918883"/>
    <lineage>
        <taxon>Eukaryota</taxon>
        <taxon>Metamonada</taxon>
        <taxon>Carpediemonas-like organisms</taxon>
        <taxon>Aduncisulcus</taxon>
    </lineage>
</organism>
<comment type="caution">
    <text evidence="1">The sequence shown here is derived from an EMBL/GenBank/DDBJ whole genome shotgun (WGS) entry which is preliminary data.</text>
</comment>
<dbReference type="EMBL" id="BQXS01012730">
    <property type="protein sequence ID" value="GKT27290.1"/>
    <property type="molecule type" value="Genomic_DNA"/>
</dbReference>
<gene>
    <name evidence="1" type="ORF">ADUPG1_013741</name>
</gene>
<sequence>MYYGQRWAFHKTPSLSKGGSLYTYMPTKTYNEYIKVKARRIRNLIRTRYGLPLNTSFTTHIESDGFDLSLTATTRDKCLPFPASTRHSMLNQIQAQITTDEPTKTLLIDNNMEVPCSKASMVVEE</sequence>
<protein>
    <submittedName>
        <fullName evidence="1">Uncharacterized protein</fullName>
    </submittedName>
</protein>
<reference evidence="1" key="1">
    <citation type="submission" date="2022-03" db="EMBL/GenBank/DDBJ databases">
        <title>Draft genome sequence of Aduncisulcus paluster, a free-living microaerophilic Fornicata.</title>
        <authorList>
            <person name="Yuyama I."/>
            <person name="Kume K."/>
            <person name="Tamura T."/>
            <person name="Inagaki Y."/>
            <person name="Hashimoto T."/>
        </authorList>
    </citation>
    <scope>NUCLEOTIDE SEQUENCE</scope>
    <source>
        <strain evidence="1">NY0171</strain>
    </source>
</reference>
<accession>A0ABQ5K407</accession>
<name>A0ABQ5K407_9EUKA</name>
<evidence type="ECO:0000313" key="2">
    <source>
        <dbReference type="Proteomes" id="UP001057375"/>
    </source>
</evidence>
<evidence type="ECO:0000313" key="1">
    <source>
        <dbReference type="EMBL" id="GKT27290.1"/>
    </source>
</evidence>
<proteinExistence type="predicted"/>
<keyword evidence="2" id="KW-1185">Reference proteome</keyword>